<reference evidence="2" key="1">
    <citation type="journal article" date="2019" name="Int. J. Syst. Evol. Microbiol.">
        <title>The Global Catalogue of Microorganisms (GCM) 10K type strain sequencing project: providing services to taxonomists for standard genome sequencing and annotation.</title>
        <authorList>
            <consortium name="The Broad Institute Genomics Platform"/>
            <consortium name="The Broad Institute Genome Sequencing Center for Infectious Disease"/>
            <person name="Wu L."/>
            <person name="Ma J."/>
        </authorList>
    </citation>
    <scope>NUCLEOTIDE SEQUENCE [LARGE SCALE GENOMIC DNA]</scope>
    <source>
        <strain evidence="2">CCM 8930</strain>
    </source>
</reference>
<dbReference type="RefSeq" id="WP_137616589.1">
    <property type="nucleotide sequence ID" value="NZ_BJDI01000010.1"/>
</dbReference>
<evidence type="ECO:0000313" key="1">
    <source>
        <dbReference type="EMBL" id="MFC6202561.1"/>
    </source>
</evidence>
<sequence length="157" mass="17599">MTVTLTDIDYGSNSWNKTVNQNLQKLNGRFTDTGWRTEGLTLVNGFTQFVGESGAVNKAMDEPAYRIYGLDGLAKIMLLKGSIVAPDSDLKTSLFMKITQEIRSYFYNNSGVQICWFGEDSYRHQLQFISVTDGIAMSTDVPFSALKRIQLNQTFIG</sequence>
<evidence type="ECO:0000313" key="2">
    <source>
        <dbReference type="Proteomes" id="UP001596171"/>
    </source>
</evidence>
<gene>
    <name evidence="1" type="ORF">ACFP1L_11875</name>
</gene>
<protein>
    <submittedName>
        <fullName evidence="1">Uncharacterized protein</fullName>
    </submittedName>
</protein>
<accession>A0ABW1SLG5</accession>
<dbReference type="Proteomes" id="UP001596171">
    <property type="component" value="Unassembled WGS sequence"/>
</dbReference>
<organism evidence="1 2">
    <name type="scientific">Lactiplantibacillus nangangensis</name>
    <dbReference type="NCBI Taxonomy" id="2559917"/>
    <lineage>
        <taxon>Bacteria</taxon>
        <taxon>Bacillati</taxon>
        <taxon>Bacillota</taxon>
        <taxon>Bacilli</taxon>
        <taxon>Lactobacillales</taxon>
        <taxon>Lactobacillaceae</taxon>
        <taxon>Lactiplantibacillus</taxon>
    </lineage>
</organism>
<name>A0ABW1SLG5_9LACO</name>
<comment type="caution">
    <text evidence="1">The sequence shown here is derived from an EMBL/GenBank/DDBJ whole genome shotgun (WGS) entry which is preliminary data.</text>
</comment>
<keyword evidence="2" id="KW-1185">Reference proteome</keyword>
<dbReference type="EMBL" id="JBHSSE010000024">
    <property type="protein sequence ID" value="MFC6202561.1"/>
    <property type="molecule type" value="Genomic_DNA"/>
</dbReference>
<proteinExistence type="predicted"/>